<accession>A0A1G8NBE9</accession>
<dbReference type="Proteomes" id="UP000199636">
    <property type="component" value="Unassembled WGS sequence"/>
</dbReference>
<reference evidence="3" key="1">
    <citation type="submission" date="2016-10" db="EMBL/GenBank/DDBJ databases">
        <authorList>
            <person name="Varghese N."/>
            <person name="Submissions S."/>
        </authorList>
    </citation>
    <scope>NUCLEOTIDE SEQUENCE [LARGE SCALE GENOMIC DNA]</scope>
    <source>
        <strain evidence="3">CCM 7469</strain>
    </source>
</reference>
<organism evidence="2 3">
    <name type="scientific">Pseudomonas panipatensis</name>
    <dbReference type="NCBI Taxonomy" id="428992"/>
    <lineage>
        <taxon>Bacteria</taxon>
        <taxon>Pseudomonadati</taxon>
        <taxon>Pseudomonadota</taxon>
        <taxon>Gammaproteobacteria</taxon>
        <taxon>Pseudomonadales</taxon>
        <taxon>Pseudomonadaceae</taxon>
        <taxon>Pseudomonas</taxon>
    </lineage>
</organism>
<sequence>MEQQEQQQTRLTREQVGVMAVEDRDKPGRAWTWNRLNHRADMPGSARIQAVLLPDDETGFALHARQDGTVHPITHNGARVRFRTIEQALTALVDVAGLHPEIVINAANWQASTGPV</sequence>
<dbReference type="AlphaFoldDB" id="A0A1G8NBE9"/>
<dbReference type="EMBL" id="FNDS01000024">
    <property type="protein sequence ID" value="SDI77601.1"/>
    <property type="molecule type" value="Genomic_DNA"/>
</dbReference>
<dbReference type="STRING" id="428992.SAMN05216272_12412"/>
<dbReference type="RefSeq" id="WP_090268537.1">
    <property type="nucleotide sequence ID" value="NZ_FNDS01000024.1"/>
</dbReference>
<evidence type="ECO:0000313" key="3">
    <source>
        <dbReference type="Proteomes" id="UP000199636"/>
    </source>
</evidence>
<feature type="compositionally biased region" description="Low complexity" evidence="1">
    <location>
        <begin position="1"/>
        <end position="10"/>
    </location>
</feature>
<feature type="region of interest" description="Disordered" evidence="1">
    <location>
        <begin position="1"/>
        <end position="23"/>
    </location>
</feature>
<protein>
    <submittedName>
        <fullName evidence="2">Uncharacterized protein</fullName>
    </submittedName>
</protein>
<proteinExistence type="predicted"/>
<name>A0A1G8NBE9_9PSED</name>
<keyword evidence="3" id="KW-1185">Reference proteome</keyword>
<evidence type="ECO:0000313" key="2">
    <source>
        <dbReference type="EMBL" id="SDI77601.1"/>
    </source>
</evidence>
<gene>
    <name evidence="2" type="ORF">SAMN05216272_12412</name>
</gene>
<evidence type="ECO:0000256" key="1">
    <source>
        <dbReference type="SAM" id="MobiDB-lite"/>
    </source>
</evidence>